<dbReference type="OrthoDB" id="6359816at2759"/>
<evidence type="ECO:0000313" key="3">
    <source>
        <dbReference type="EMBL" id="CAG8609900.1"/>
    </source>
</evidence>
<keyword evidence="4" id="KW-1185">Reference proteome</keyword>
<accession>A0A9N9GI46</accession>
<dbReference type="InterPro" id="IPR043136">
    <property type="entry name" value="B30.2/SPRY_sf"/>
</dbReference>
<dbReference type="SUPFAM" id="SSF49899">
    <property type="entry name" value="Concanavalin A-like lectins/glucanases"/>
    <property type="match status" value="1"/>
</dbReference>
<dbReference type="SMART" id="SM00225">
    <property type="entry name" value="BTB"/>
    <property type="match status" value="1"/>
</dbReference>
<dbReference type="CDD" id="cd18186">
    <property type="entry name" value="BTB_POZ_ZBTB_KLHL-like"/>
    <property type="match status" value="1"/>
</dbReference>
<dbReference type="SUPFAM" id="SSF54695">
    <property type="entry name" value="POZ domain"/>
    <property type="match status" value="1"/>
</dbReference>
<dbReference type="SMART" id="SM00449">
    <property type="entry name" value="SPRY"/>
    <property type="match status" value="1"/>
</dbReference>
<evidence type="ECO:0000259" key="1">
    <source>
        <dbReference type="PROSITE" id="PS50097"/>
    </source>
</evidence>
<feature type="domain" description="BTB" evidence="1">
    <location>
        <begin position="21"/>
        <end position="89"/>
    </location>
</feature>
<feature type="domain" description="B30.2/SPRY" evidence="2">
    <location>
        <begin position="299"/>
        <end position="476"/>
    </location>
</feature>
<dbReference type="Pfam" id="PF00651">
    <property type="entry name" value="BTB"/>
    <property type="match status" value="1"/>
</dbReference>
<dbReference type="InterPro" id="IPR000210">
    <property type="entry name" value="BTB/POZ_dom"/>
</dbReference>
<dbReference type="Gene3D" id="3.30.710.10">
    <property type="entry name" value="Potassium Channel Kv1.1, Chain A"/>
    <property type="match status" value="1"/>
</dbReference>
<dbReference type="Pfam" id="PF00622">
    <property type="entry name" value="SPRY"/>
    <property type="match status" value="1"/>
</dbReference>
<dbReference type="PROSITE" id="PS50188">
    <property type="entry name" value="B302_SPRY"/>
    <property type="match status" value="1"/>
</dbReference>
<dbReference type="InterPro" id="IPR003877">
    <property type="entry name" value="SPRY_dom"/>
</dbReference>
<organism evidence="3 4">
    <name type="scientific">Ambispora gerdemannii</name>
    <dbReference type="NCBI Taxonomy" id="144530"/>
    <lineage>
        <taxon>Eukaryota</taxon>
        <taxon>Fungi</taxon>
        <taxon>Fungi incertae sedis</taxon>
        <taxon>Mucoromycota</taxon>
        <taxon>Glomeromycotina</taxon>
        <taxon>Glomeromycetes</taxon>
        <taxon>Archaeosporales</taxon>
        <taxon>Ambisporaceae</taxon>
        <taxon>Ambispora</taxon>
    </lineage>
</organism>
<dbReference type="EMBL" id="CAJVPL010002423">
    <property type="protein sequence ID" value="CAG8609900.1"/>
    <property type="molecule type" value="Genomic_DNA"/>
</dbReference>
<gene>
    <name evidence="3" type="ORF">AGERDE_LOCUS9538</name>
</gene>
<dbReference type="PROSITE" id="PS50097">
    <property type="entry name" value="BTB"/>
    <property type="match status" value="1"/>
</dbReference>
<dbReference type="CDD" id="cd11709">
    <property type="entry name" value="SPRY"/>
    <property type="match status" value="1"/>
</dbReference>
<name>A0A9N9GI46_9GLOM</name>
<sequence length="476" mass="54268">MTRGISLLDDLKYILNNQQYSDVKIKCSDDKILYGCRILLAARCEILDGMLYNAKHEATSDEISFPEILSSTMKIILLYLYTGETNKDNLDSRNAINVLHAANFLHLPSLETFVSNFIDSLLKSKQNTFNVVHLFSSVVVKYKSRLDKQNPVIKRIYKKMIAIQLDTIPYDMVPYNMLDVLLSQVSAKDESFVTNEYGILRYVILWGAKEISFEALNNFSKLLPNEKSIAKYCREKNVDAHRVSVDSTISTIGNVRNHLIKKIKGLLLYIHLELIPAKILGCVIDPLKILPEDRLLKAYRFHSIRPQDNSLITHRGFMFKWDQTACGSILILSNDKTEVEAVSAHRHVQSIRAMQALFDKQTIEWDILIQKIGKLISVGVCTEECDFSKNLSIQSTGWCMSSTGSYYHNNISTKYELPPFIEKDIITIHLDMTQRTCAFSINGNRMKTAFSNLPEKIYPALELETGAKAQIIYKAN</sequence>
<evidence type="ECO:0000313" key="4">
    <source>
        <dbReference type="Proteomes" id="UP000789831"/>
    </source>
</evidence>
<dbReference type="Gene3D" id="2.60.120.920">
    <property type="match status" value="1"/>
</dbReference>
<dbReference type="PANTHER" id="PTHR12245">
    <property type="entry name" value="SPRY DOMAIN CONTAINING SOCS BOX PROTEIN"/>
    <property type="match status" value="1"/>
</dbReference>
<dbReference type="Proteomes" id="UP000789831">
    <property type="component" value="Unassembled WGS sequence"/>
</dbReference>
<protein>
    <submittedName>
        <fullName evidence="3">2348_t:CDS:1</fullName>
    </submittedName>
</protein>
<dbReference type="InterPro" id="IPR013320">
    <property type="entry name" value="ConA-like_dom_sf"/>
</dbReference>
<evidence type="ECO:0000259" key="2">
    <source>
        <dbReference type="PROSITE" id="PS50188"/>
    </source>
</evidence>
<reference evidence="3" key="1">
    <citation type="submission" date="2021-06" db="EMBL/GenBank/DDBJ databases">
        <authorList>
            <person name="Kallberg Y."/>
            <person name="Tangrot J."/>
            <person name="Rosling A."/>
        </authorList>
    </citation>
    <scope>NUCLEOTIDE SEQUENCE</scope>
    <source>
        <strain evidence="3">MT106</strain>
    </source>
</reference>
<dbReference type="InterPro" id="IPR050672">
    <property type="entry name" value="FBXO45-Fsn/SPSB_families"/>
</dbReference>
<dbReference type="AlphaFoldDB" id="A0A9N9GI46"/>
<dbReference type="InterPro" id="IPR001870">
    <property type="entry name" value="B30.2/SPRY"/>
</dbReference>
<comment type="caution">
    <text evidence="3">The sequence shown here is derived from an EMBL/GenBank/DDBJ whole genome shotgun (WGS) entry which is preliminary data.</text>
</comment>
<dbReference type="PANTHER" id="PTHR12245:SF5">
    <property type="entry name" value="SPRY DOMAIN-CONTAINING SOCS BOX PROTEIN 3"/>
    <property type="match status" value="1"/>
</dbReference>
<dbReference type="InterPro" id="IPR011333">
    <property type="entry name" value="SKP1/BTB/POZ_sf"/>
</dbReference>
<proteinExistence type="predicted"/>